<evidence type="ECO:0000313" key="4">
    <source>
        <dbReference type="Proteomes" id="UP001153642"/>
    </source>
</evidence>
<dbReference type="EMBL" id="JAPMUA010000002">
    <property type="protein sequence ID" value="MDG3585759.1"/>
    <property type="molecule type" value="Genomic_DNA"/>
</dbReference>
<accession>A0ABT6FRT1</accession>
<dbReference type="Proteomes" id="UP001153642">
    <property type="component" value="Unassembled WGS sequence"/>
</dbReference>
<name>A0ABT6FRT1_9FLAO</name>
<evidence type="ECO:0000259" key="2">
    <source>
        <dbReference type="PROSITE" id="PS51688"/>
    </source>
</evidence>
<dbReference type="InterPro" id="IPR036388">
    <property type="entry name" value="WH-like_DNA-bd_sf"/>
</dbReference>
<dbReference type="RefSeq" id="WP_277898985.1">
    <property type="nucleotide sequence ID" value="NZ_JAPMUA010000002.1"/>
</dbReference>
<feature type="coiled-coil region" evidence="1">
    <location>
        <begin position="473"/>
        <end position="500"/>
    </location>
</feature>
<proteinExistence type="predicted"/>
<sequence length="501" mass="54275">MILIDSNDNATFKLNGKAYPRVFVPIILGENTIAIYNVFDVKQQLLASTTYNTIAVNGTTYGNINTLVEAITLLTYNVGGSEGLIDISAGANIAIDKSNPQNPVISSSGGGGEGTVTDLGYNPSSTNGVITNSHGDNATIPLANGTYAGLLSPSQRNIITNLSSNYLGINAKASDSNLLDGLNSTDFLRSNGKASDSNLLDGLDSSTFMRAQNTNGYYGLVNPANSNSAWIRTTQSGLLPYASGGNSSSLGTSSWNFKTIYGGTIYENNTSLSSKYLGITAKAVDSDKLDGLNSTDFLRSNAKASDSNLLDGLDSSAFVRSNANDTKSGYLIMNDNSHLRLGSGSDFRMYFNGTNTYFDMYAGNLYFRQNSTTRITFERSNGNITTTGTMYATNFFETSDERFKTNIQPLSKGLKSILNVDTYTYNWKHNDNGDIGVIAQEIEKEIPEIVNTNEEGFKSVSYTKLTPILINAIKDLNKIVDEQNEKIKDLTERINIIENRI</sequence>
<comment type="caution">
    <text evidence="3">The sequence shown here is derived from an EMBL/GenBank/DDBJ whole genome shotgun (WGS) entry which is preliminary data.</text>
</comment>
<dbReference type="Gene3D" id="1.10.10.10">
    <property type="entry name" value="Winged helix-like DNA-binding domain superfamily/Winged helix DNA-binding domain"/>
    <property type="match status" value="1"/>
</dbReference>
<reference evidence="3" key="1">
    <citation type="submission" date="2022-11" db="EMBL/GenBank/DDBJ databases">
        <title>High-quality draft genome sequence of Galbibacter sp. strain CMA-7.</title>
        <authorList>
            <person name="Wei L."/>
            <person name="Dong C."/>
            <person name="Shao Z."/>
        </authorList>
    </citation>
    <scope>NUCLEOTIDE SEQUENCE</scope>
    <source>
        <strain evidence="3">CMA-7</strain>
    </source>
</reference>
<evidence type="ECO:0000313" key="3">
    <source>
        <dbReference type="EMBL" id="MDG3585759.1"/>
    </source>
</evidence>
<dbReference type="PROSITE" id="PS51688">
    <property type="entry name" value="ICA"/>
    <property type="match status" value="1"/>
</dbReference>
<evidence type="ECO:0000256" key="1">
    <source>
        <dbReference type="SAM" id="Coils"/>
    </source>
</evidence>
<protein>
    <submittedName>
        <fullName evidence="3">Tail fiber domain-containing protein</fullName>
    </submittedName>
</protein>
<dbReference type="InterPro" id="IPR030392">
    <property type="entry name" value="S74_ICA"/>
</dbReference>
<gene>
    <name evidence="3" type="ORF">OSR52_07745</name>
</gene>
<dbReference type="Pfam" id="PF13884">
    <property type="entry name" value="Peptidase_S74"/>
    <property type="match status" value="1"/>
</dbReference>
<keyword evidence="1" id="KW-0175">Coiled coil</keyword>
<keyword evidence="4" id="KW-1185">Reference proteome</keyword>
<feature type="domain" description="Peptidase S74" evidence="2">
    <location>
        <begin position="399"/>
        <end position="487"/>
    </location>
</feature>
<organism evidence="3 4">
    <name type="scientific">Galbibacter pacificus</name>
    <dbReference type="NCBI Taxonomy" id="2996052"/>
    <lineage>
        <taxon>Bacteria</taxon>
        <taxon>Pseudomonadati</taxon>
        <taxon>Bacteroidota</taxon>
        <taxon>Flavobacteriia</taxon>
        <taxon>Flavobacteriales</taxon>
        <taxon>Flavobacteriaceae</taxon>
        <taxon>Galbibacter</taxon>
    </lineage>
</organism>